<feature type="domain" description="Chondroitin proteoglycan 4" evidence="2">
    <location>
        <begin position="56"/>
        <end position="146"/>
    </location>
</feature>
<evidence type="ECO:0000313" key="3">
    <source>
        <dbReference type="EMBL" id="CAB3406223.1"/>
    </source>
</evidence>
<evidence type="ECO:0000313" key="4">
    <source>
        <dbReference type="Proteomes" id="UP000494206"/>
    </source>
</evidence>
<dbReference type="EMBL" id="CADEPM010000005">
    <property type="protein sequence ID" value="CAB3406223.1"/>
    <property type="molecule type" value="Genomic_DNA"/>
</dbReference>
<dbReference type="InterPro" id="IPR029153">
    <property type="entry name" value="CPG4"/>
</dbReference>
<organism evidence="3 4">
    <name type="scientific">Caenorhabditis bovis</name>
    <dbReference type="NCBI Taxonomy" id="2654633"/>
    <lineage>
        <taxon>Eukaryota</taxon>
        <taxon>Metazoa</taxon>
        <taxon>Ecdysozoa</taxon>
        <taxon>Nematoda</taxon>
        <taxon>Chromadorea</taxon>
        <taxon>Rhabditida</taxon>
        <taxon>Rhabditina</taxon>
        <taxon>Rhabditomorpha</taxon>
        <taxon>Rhabditoidea</taxon>
        <taxon>Rhabditidae</taxon>
        <taxon>Peloderinae</taxon>
        <taxon>Caenorhabditis</taxon>
    </lineage>
</organism>
<dbReference type="AlphaFoldDB" id="A0A8S1EY07"/>
<feature type="chain" id="PRO_5035807366" description="Chondroitin proteoglycan 4 domain-containing protein" evidence="1">
    <location>
        <begin position="17"/>
        <end position="446"/>
    </location>
</feature>
<reference evidence="3 4" key="1">
    <citation type="submission" date="2020-04" db="EMBL/GenBank/DDBJ databases">
        <authorList>
            <person name="Laetsch R D."/>
            <person name="Stevens L."/>
            <person name="Kumar S."/>
            <person name="Blaxter L. M."/>
        </authorList>
    </citation>
    <scope>NUCLEOTIDE SEQUENCE [LARGE SCALE GENOMIC DNA]</scope>
</reference>
<protein>
    <recommendedName>
        <fullName evidence="2">Chondroitin proteoglycan 4 domain-containing protein</fullName>
    </recommendedName>
</protein>
<keyword evidence="4" id="KW-1185">Reference proteome</keyword>
<feature type="signal peptide" evidence="1">
    <location>
        <begin position="1"/>
        <end position="16"/>
    </location>
</feature>
<evidence type="ECO:0000259" key="2">
    <source>
        <dbReference type="Pfam" id="PF15481"/>
    </source>
</evidence>
<proteinExistence type="predicted"/>
<dbReference type="Pfam" id="PF15481">
    <property type="entry name" value="CPG4"/>
    <property type="match status" value="1"/>
</dbReference>
<comment type="caution">
    <text evidence="3">The sequence shown here is derived from an EMBL/GenBank/DDBJ whole genome shotgun (WGS) entry which is preliminary data.</text>
</comment>
<accession>A0A8S1EY07</accession>
<name>A0A8S1EY07_9PELO</name>
<dbReference type="OrthoDB" id="5850202at2759"/>
<gene>
    <name evidence="3" type="ORF">CBOVIS_LOCUS8325</name>
</gene>
<keyword evidence="1" id="KW-0732">Signal</keyword>
<evidence type="ECO:0000256" key="1">
    <source>
        <dbReference type="SAM" id="SignalP"/>
    </source>
</evidence>
<sequence>MFRLLLILLVISTCNSQLTNINEESMDFLTSMLEAFQGKNRVNLTQFMYSFEMPACVRRCMPDVGNLDVVFRTKESEQAMKNICANMKNSTRCAKISGCSHMFTDVMTNAFKFICIENIDKMSEQLECIQMATDDLHQDCENECAVQASFINKASHNKPKEILSMENMCNSTTCLARCYHDNLSERCSMGENFLDSILSTVSLNGERYDFDKILNIVMPADCKDHTFKLKIPEKISIDVSKPKSVGKPRDGKLLDSLIDDDEEASGLVEENLNSINEQNSLNTTLLVNGKLQFLQCHLTDTDGNSIEMEDFEELAKLLITVQPAQLVQKWTGPTYSIPIDVAAEFSNIPNFPWDPKGTNNKPTTRYEKSLWETFGPKVMFSKINYGNISSIAKSDGSMTDLSDASIGFYSDENSTEQECRERRNMVKNTKRERRMLAIFKKRNCSV</sequence>
<dbReference type="Proteomes" id="UP000494206">
    <property type="component" value="Unassembled WGS sequence"/>
</dbReference>